<comment type="caution">
    <text evidence="4">The sequence shown here is derived from an EMBL/GenBank/DDBJ whole genome shotgun (WGS) entry which is preliminary data.</text>
</comment>
<protein>
    <submittedName>
        <fullName evidence="4">Anti-sigma regulatory factor (Ser/Thr protein kinase)</fullName>
    </submittedName>
</protein>
<dbReference type="OrthoDB" id="4088450at2"/>
<dbReference type="InterPro" id="IPR047718">
    <property type="entry name" value="RsbA-like_anti_sig"/>
</dbReference>
<gene>
    <name evidence="4" type="ORF">CLV71_101382</name>
</gene>
<dbReference type="Pfam" id="PF13581">
    <property type="entry name" value="HATPase_c_2"/>
    <property type="match status" value="1"/>
</dbReference>
<evidence type="ECO:0000256" key="1">
    <source>
        <dbReference type="ARBA" id="ARBA00022527"/>
    </source>
</evidence>
<reference evidence="4 5" key="1">
    <citation type="submission" date="2019-03" db="EMBL/GenBank/DDBJ databases">
        <title>Genomic Encyclopedia of Archaeal and Bacterial Type Strains, Phase II (KMG-II): from individual species to whole genera.</title>
        <authorList>
            <person name="Goeker M."/>
        </authorList>
    </citation>
    <scope>NUCLEOTIDE SEQUENCE [LARGE SCALE GENOMIC DNA]</scope>
    <source>
        <strain evidence="4 5">DSM 45499</strain>
    </source>
</reference>
<proteinExistence type="predicted"/>
<feature type="domain" description="MEDS" evidence="3">
    <location>
        <begin position="14"/>
        <end position="159"/>
    </location>
</feature>
<dbReference type="InterPro" id="IPR025847">
    <property type="entry name" value="MEDS_domain"/>
</dbReference>
<evidence type="ECO:0000313" key="4">
    <source>
        <dbReference type="EMBL" id="TDV57511.1"/>
    </source>
</evidence>
<dbReference type="NCBIfam" id="NF041045">
    <property type="entry name" value="RsbA_anti_sig"/>
    <property type="match status" value="1"/>
</dbReference>
<evidence type="ECO:0000313" key="5">
    <source>
        <dbReference type="Proteomes" id="UP000294927"/>
    </source>
</evidence>
<keyword evidence="5" id="KW-1185">Reference proteome</keyword>
<dbReference type="InterPro" id="IPR003594">
    <property type="entry name" value="HATPase_dom"/>
</dbReference>
<keyword evidence="1" id="KW-0418">Kinase</keyword>
<keyword evidence="1" id="KW-0723">Serine/threonine-protein kinase</keyword>
<dbReference type="CDD" id="cd16936">
    <property type="entry name" value="HATPase_RsbW-like"/>
    <property type="match status" value="1"/>
</dbReference>
<dbReference type="PANTHER" id="PTHR35526">
    <property type="entry name" value="ANTI-SIGMA-F FACTOR RSBW-RELATED"/>
    <property type="match status" value="1"/>
</dbReference>
<dbReference type="Proteomes" id="UP000294927">
    <property type="component" value="Unassembled WGS sequence"/>
</dbReference>
<dbReference type="EMBL" id="SOCP01000001">
    <property type="protein sequence ID" value="TDV57511.1"/>
    <property type="molecule type" value="Genomic_DNA"/>
</dbReference>
<dbReference type="SUPFAM" id="SSF55874">
    <property type="entry name" value="ATPase domain of HSP90 chaperone/DNA topoisomerase II/histidine kinase"/>
    <property type="match status" value="1"/>
</dbReference>
<sequence>MRTGAAAGHTGYFHEAAYYGSDDELLGIVIPFLRGGVAAGEPTVVSLTEPNAELVRDALPSDCADGVTFLAGGDMYARPASAIRSYRSLMADFVAGGAGQIRIIGELPPTELGATWDWWARYESAINQAYDEFPLWSMCAYSTTSTPAAVLADVARTHPHTAAVGDRHLRSADYTDPERFLSVHASATPDPLQLTPPAVTLQNPAPAEARRAVSHLNEAAPGGVLPAERLDDLRLALTEVVANGLTHGLPPVTVRCWSGPDRLVVTVTDRGQGPKDPFAGLQAADHAPAGGFGLWLTHQLCDHVALSDTEEGFTLRMIVGNAHHRVTD</sequence>
<evidence type="ECO:0000259" key="2">
    <source>
        <dbReference type="Pfam" id="PF13581"/>
    </source>
</evidence>
<name>A0A4V3FV25_9PSEU</name>
<feature type="domain" description="Histidine kinase/HSP90-like ATPase" evidence="2">
    <location>
        <begin position="205"/>
        <end position="318"/>
    </location>
</feature>
<dbReference type="AlphaFoldDB" id="A0A4V3FV25"/>
<dbReference type="GO" id="GO:0004674">
    <property type="term" value="F:protein serine/threonine kinase activity"/>
    <property type="evidence" value="ECO:0007669"/>
    <property type="project" value="UniProtKB-KW"/>
</dbReference>
<keyword evidence="1" id="KW-0808">Transferase</keyword>
<dbReference type="RefSeq" id="WP_133900772.1">
    <property type="nucleotide sequence ID" value="NZ_SOCP01000001.1"/>
</dbReference>
<dbReference type="PANTHER" id="PTHR35526:SF3">
    <property type="entry name" value="ANTI-SIGMA-F FACTOR RSBW"/>
    <property type="match status" value="1"/>
</dbReference>
<dbReference type="InterPro" id="IPR050267">
    <property type="entry name" value="Anti-sigma-factor_SerPK"/>
</dbReference>
<organism evidence="4 5">
    <name type="scientific">Actinophytocola oryzae</name>
    <dbReference type="NCBI Taxonomy" id="502181"/>
    <lineage>
        <taxon>Bacteria</taxon>
        <taxon>Bacillati</taxon>
        <taxon>Actinomycetota</taxon>
        <taxon>Actinomycetes</taxon>
        <taxon>Pseudonocardiales</taxon>
        <taxon>Pseudonocardiaceae</taxon>
    </lineage>
</organism>
<dbReference type="Pfam" id="PF14417">
    <property type="entry name" value="MEDS"/>
    <property type="match status" value="1"/>
</dbReference>
<dbReference type="InterPro" id="IPR036890">
    <property type="entry name" value="HATPase_C_sf"/>
</dbReference>
<evidence type="ECO:0000259" key="3">
    <source>
        <dbReference type="Pfam" id="PF14417"/>
    </source>
</evidence>
<accession>A0A4V3FV25</accession>
<dbReference type="Gene3D" id="3.30.565.10">
    <property type="entry name" value="Histidine kinase-like ATPase, C-terminal domain"/>
    <property type="match status" value="1"/>
</dbReference>